<name>A0A0F5VD39_9GAMM</name>
<dbReference type="RefSeq" id="WP_046221191.1">
    <property type="nucleotide sequence ID" value="NZ_JWYV01000011.1"/>
</dbReference>
<dbReference type="Proteomes" id="UP000033633">
    <property type="component" value="Unassembled WGS sequence"/>
</dbReference>
<dbReference type="SUPFAM" id="SSF48452">
    <property type="entry name" value="TPR-like"/>
    <property type="match status" value="2"/>
</dbReference>
<organism evidence="2 3">
    <name type="scientific">Photobacterium halotolerans</name>
    <dbReference type="NCBI Taxonomy" id="265726"/>
    <lineage>
        <taxon>Bacteria</taxon>
        <taxon>Pseudomonadati</taxon>
        <taxon>Pseudomonadota</taxon>
        <taxon>Gammaproteobacteria</taxon>
        <taxon>Vibrionales</taxon>
        <taxon>Vibrionaceae</taxon>
        <taxon>Photobacterium</taxon>
    </lineage>
</organism>
<dbReference type="PATRIC" id="fig|265726.11.peg.976"/>
<comment type="caution">
    <text evidence="2">The sequence shown here is derived from an EMBL/GenBank/DDBJ whole genome shotgun (WGS) entry which is preliminary data.</text>
</comment>
<keyword evidence="3" id="KW-1185">Reference proteome</keyword>
<feature type="chain" id="PRO_5002496673" description="TPR repeat family protein" evidence="1">
    <location>
        <begin position="20"/>
        <end position="386"/>
    </location>
</feature>
<dbReference type="OrthoDB" id="5592888at2"/>
<dbReference type="Gene3D" id="1.25.40.10">
    <property type="entry name" value="Tetratricopeptide repeat domain"/>
    <property type="match status" value="3"/>
</dbReference>
<sequence>MKKLAFIIAFLFAPVVLSAQLSQYTAGKVQQAQKLQLEDKVSAAIVLLREMDISRAYDQAFVNRMLGVYYWQDGKPALSIQRLTQSIESGLLDDEYLRSTQRMLADILLSQAQYQKALHYYYPLSQSIPATEKADELWLRIAQANYQLEEWRSVLSAIQQYERVHQQKEVQPLSLKLGAQLQLQQYQSALPTLSSLITLEPQKVVWWRQLAGIEMRLERRKQAIETLALAKRQGVALSQQDLKTLGQLYAQEGMPEKAARIFASLDNSDSLLDLLISRATYWQMAKEWDKAIETWRKAVQLDTQYRWQLSTLLLQEGHYQLALNELDKLQIKGKQAEIELAKVCAYYKLENLELAIVHAKKADNLESTKASQSWIKYLNQLRDMES</sequence>
<evidence type="ECO:0000313" key="3">
    <source>
        <dbReference type="Proteomes" id="UP000033633"/>
    </source>
</evidence>
<evidence type="ECO:0000313" key="2">
    <source>
        <dbReference type="EMBL" id="KKC99414.1"/>
    </source>
</evidence>
<dbReference type="AlphaFoldDB" id="A0A0F5VD39"/>
<evidence type="ECO:0000256" key="1">
    <source>
        <dbReference type="SAM" id="SignalP"/>
    </source>
</evidence>
<gene>
    <name evidence="2" type="ORF">KY46_13710</name>
</gene>
<proteinExistence type="predicted"/>
<keyword evidence="1" id="KW-0732">Signal</keyword>
<accession>A0A0F5VD39</accession>
<dbReference type="STRING" id="265726.KY46_13710"/>
<reference evidence="2 3" key="1">
    <citation type="submission" date="2014-12" db="EMBL/GenBank/DDBJ databases">
        <title>Mercury Reductase activity and rhizosphere competence traits in the genome of root associated Photobacterium halotolerans MELD1.</title>
        <authorList>
            <person name="Mathew D.C."/>
            <person name="Huang C.-C."/>
        </authorList>
    </citation>
    <scope>NUCLEOTIDE SEQUENCE [LARGE SCALE GENOMIC DNA]</scope>
    <source>
        <strain evidence="2 3">MELD1</strain>
    </source>
</reference>
<dbReference type="InterPro" id="IPR011990">
    <property type="entry name" value="TPR-like_helical_dom_sf"/>
</dbReference>
<feature type="signal peptide" evidence="1">
    <location>
        <begin position="1"/>
        <end position="19"/>
    </location>
</feature>
<protein>
    <recommendedName>
        <fullName evidence="4">TPR repeat family protein</fullName>
    </recommendedName>
</protein>
<evidence type="ECO:0008006" key="4">
    <source>
        <dbReference type="Google" id="ProtNLM"/>
    </source>
</evidence>
<dbReference type="EMBL" id="JWYV01000011">
    <property type="protein sequence ID" value="KKC99414.1"/>
    <property type="molecule type" value="Genomic_DNA"/>
</dbReference>